<name>A0A1T4N7S8_9BACT</name>
<proteinExistence type="inferred from homology"/>
<dbReference type="PROSITE" id="PS51257">
    <property type="entry name" value="PROKAR_LIPOPROTEIN"/>
    <property type="match status" value="1"/>
</dbReference>
<organism evidence="3 4">
    <name type="scientific">Segatella oulorum</name>
    <dbReference type="NCBI Taxonomy" id="28136"/>
    <lineage>
        <taxon>Bacteria</taxon>
        <taxon>Pseudomonadati</taxon>
        <taxon>Bacteroidota</taxon>
        <taxon>Bacteroidia</taxon>
        <taxon>Bacteroidales</taxon>
        <taxon>Prevotellaceae</taxon>
        <taxon>Segatella</taxon>
    </lineage>
</organism>
<dbReference type="InterPro" id="IPR011659">
    <property type="entry name" value="WD40"/>
</dbReference>
<evidence type="ECO:0000256" key="1">
    <source>
        <dbReference type="ARBA" id="ARBA00009820"/>
    </source>
</evidence>
<feature type="signal peptide" evidence="2">
    <location>
        <begin position="1"/>
        <end position="21"/>
    </location>
</feature>
<dbReference type="eggNOG" id="COG0823">
    <property type="taxonomic scope" value="Bacteria"/>
</dbReference>
<accession>A0A1T4N7S8</accession>
<protein>
    <submittedName>
        <fullName evidence="3">WD40-like Beta Propeller Repeat</fullName>
    </submittedName>
</protein>
<dbReference type="STRING" id="28136.SAMN02745202_00959"/>
<evidence type="ECO:0000313" key="4">
    <source>
        <dbReference type="Proteomes" id="UP000190065"/>
    </source>
</evidence>
<comment type="similarity">
    <text evidence="1">Belongs to the TolB family.</text>
</comment>
<dbReference type="InterPro" id="IPR011042">
    <property type="entry name" value="6-blade_b-propeller_TolB-like"/>
</dbReference>
<gene>
    <name evidence="3" type="ORF">SAMN02745202_00959</name>
</gene>
<dbReference type="PANTHER" id="PTHR36842:SF1">
    <property type="entry name" value="PROTEIN TOLB"/>
    <property type="match status" value="1"/>
</dbReference>
<evidence type="ECO:0000256" key="2">
    <source>
        <dbReference type="SAM" id="SignalP"/>
    </source>
</evidence>
<dbReference type="Proteomes" id="UP000190065">
    <property type="component" value="Unassembled WGS sequence"/>
</dbReference>
<dbReference type="AlphaFoldDB" id="A0A1T4N7S8"/>
<dbReference type="SUPFAM" id="SSF82171">
    <property type="entry name" value="DPP6 N-terminal domain-like"/>
    <property type="match status" value="1"/>
</dbReference>
<dbReference type="RefSeq" id="WP_078805562.1">
    <property type="nucleotide sequence ID" value="NZ_FUXK01000009.1"/>
</dbReference>
<reference evidence="3 4" key="1">
    <citation type="submission" date="2017-02" db="EMBL/GenBank/DDBJ databases">
        <authorList>
            <person name="Peterson S.W."/>
        </authorList>
    </citation>
    <scope>NUCLEOTIDE SEQUENCE [LARGE SCALE GENOMIC DNA]</scope>
    <source>
        <strain evidence="3 4">ATCC 43324</strain>
    </source>
</reference>
<dbReference type="EMBL" id="FUXK01000009">
    <property type="protein sequence ID" value="SJZ74888.1"/>
    <property type="molecule type" value="Genomic_DNA"/>
</dbReference>
<sequence length="493" mass="56034">MKKFFSFLLLLSMLLLGTSCGSRYHQPDVRAKRKLSIYPDYTNVTLPWNIAPTNFEILHKGEAYQTEIGIVGRGAEILVQSAQPTVEIDETAWHQLLKTAAGQAIFFRISVKETGKWVVYPSITNRISRDAIDSFLVYRLIYPGYELWHEMGIYQRNLTSFEQTPIVENKDFNRQCVNCHSFNHNDAQQAMLHVRGKDGGTLIYRHGRVEKVASKADALPNGLTYPAWHPNGKLIAFSTNEIQQFFHSAGKKTIEVADLAADLVVYDVEHHRVQTFSAIGLPTHAETFPAWAPNGRQLYFCRARMPQSRLALDSIRYDLCRVTFDAQKMKFGSVETVYPASKFHRSASFPVVSPDGNFVVFTLSDYGNFSIWHPESDLWMLNVRTGECRELKAVNSPNVDSWHGFSASGKWMVLSSKRLNGGWAQPWFTHFDSKTGRATKPFVLPQKAPRFYDSFLKTYNRPELITTPLKAGRQFLRAIPTDATPLTVVHSDK</sequence>
<dbReference type="PANTHER" id="PTHR36842">
    <property type="entry name" value="PROTEIN TOLB HOMOLOG"/>
    <property type="match status" value="1"/>
</dbReference>
<keyword evidence="2" id="KW-0732">Signal</keyword>
<dbReference type="Gene3D" id="2.120.10.30">
    <property type="entry name" value="TolB, C-terminal domain"/>
    <property type="match status" value="2"/>
</dbReference>
<evidence type="ECO:0000313" key="3">
    <source>
        <dbReference type="EMBL" id="SJZ74888.1"/>
    </source>
</evidence>
<dbReference type="Pfam" id="PF07676">
    <property type="entry name" value="PD40"/>
    <property type="match status" value="3"/>
</dbReference>
<feature type="chain" id="PRO_5012662198" evidence="2">
    <location>
        <begin position="22"/>
        <end position="493"/>
    </location>
</feature>